<dbReference type="EMBL" id="BAABRI010000019">
    <property type="protein sequence ID" value="GAA5483994.1"/>
    <property type="molecule type" value="Genomic_DNA"/>
</dbReference>
<evidence type="ECO:0000313" key="2">
    <source>
        <dbReference type="Proteomes" id="UP001476282"/>
    </source>
</evidence>
<evidence type="ECO:0000313" key="1">
    <source>
        <dbReference type="EMBL" id="GAA5483994.1"/>
    </source>
</evidence>
<dbReference type="RefSeq" id="WP_353568092.1">
    <property type="nucleotide sequence ID" value="NZ_BAABRI010000019.1"/>
</dbReference>
<reference evidence="1 2" key="1">
    <citation type="submission" date="2024-02" db="EMBL/GenBank/DDBJ databases">
        <title>Haloferula sargassicola NBRC 104335.</title>
        <authorList>
            <person name="Ichikawa N."/>
            <person name="Katano-Makiyama Y."/>
            <person name="Hidaka K."/>
        </authorList>
    </citation>
    <scope>NUCLEOTIDE SEQUENCE [LARGE SCALE GENOMIC DNA]</scope>
    <source>
        <strain evidence="1 2">NBRC 104335</strain>
    </source>
</reference>
<accession>A0ABP9UXB4</accession>
<dbReference type="Proteomes" id="UP001476282">
    <property type="component" value="Unassembled WGS sequence"/>
</dbReference>
<keyword evidence="2" id="KW-1185">Reference proteome</keyword>
<organism evidence="1 2">
    <name type="scientific">Haloferula sargassicola</name>
    <dbReference type="NCBI Taxonomy" id="490096"/>
    <lineage>
        <taxon>Bacteria</taxon>
        <taxon>Pseudomonadati</taxon>
        <taxon>Verrucomicrobiota</taxon>
        <taxon>Verrucomicrobiia</taxon>
        <taxon>Verrucomicrobiales</taxon>
        <taxon>Verrucomicrobiaceae</taxon>
        <taxon>Haloferula</taxon>
    </lineage>
</organism>
<name>A0ABP9UXB4_9BACT</name>
<proteinExistence type="predicted"/>
<comment type="caution">
    <text evidence="1">The sequence shown here is derived from an EMBL/GenBank/DDBJ whole genome shotgun (WGS) entry which is preliminary data.</text>
</comment>
<sequence length="68" mass="7548">MQLIDPDHDRRRILTADQSARVLAAIEDGHLSIDLEEVMDFDGDLVLDVEQFQSCIELAVARAPNVAS</sequence>
<protein>
    <submittedName>
        <fullName evidence="1">Uncharacterized protein</fullName>
    </submittedName>
</protein>
<gene>
    <name evidence="1" type="ORF">Hsar01_03231</name>
</gene>